<sequence>MYQIDNSTAATTIPPSAPAGTPGFFTDGNPATGVAATILPAEFMNTIMMETLNVLSAAGITPVKGQYNQLALAISKIVSSGVSWDKIANKPTTVDGFGITDAMKTGAGGLLSKPAVVNGNINAISDTRFFSMADATGDRPAAVAYGAGVHISFPSGGATDIGIDFAGSVSGNSWFGGRRYSADGTGVWVQFWTSNDFDPANKAEKATTLSGYGIVNAYTKSETDAALANKANKATTLNGYGITDAYTKAQSDASISGAISNKADKATTLGGYGIADAYTKTQADTAIGNAVSNKADKATTLSGYGITNAYTTTQVDGLLSGKADKSGAAFTGAISISVAQDTGSPGLRLTNSAYPGAQVALKLETTSTALYLLHNGGSSGGLLRNASGGVADLDLGTVTSNGSACHTAATFMKPVAGQWVSLANGATLPAGGTWAYSLTNYNSSGALISSSTGLTPGGTQLGGTYSTGFAWRFQ</sequence>
<accession>A0A6I3WHB0</accession>
<dbReference type="RefSeq" id="WP_155585370.1">
    <property type="nucleotide sequence ID" value="NZ_JBHSTH010000022.1"/>
</dbReference>
<dbReference type="EMBL" id="WNNK01000022">
    <property type="protein sequence ID" value="MUF07224.1"/>
    <property type="molecule type" value="Genomic_DNA"/>
</dbReference>
<comment type="caution">
    <text evidence="2">The sequence shown here is derived from an EMBL/GenBank/DDBJ whole genome shotgun (WGS) entry which is preliminary data.</text>
</comment>
<name>A0A6I3WHB0_9PSED</name>
<organism evidence="2 3">
    <name type="scientific">Pseudomonas spelaei</name>
    <dbReference type="NCBI Taxonomy" id="1055469"/>
    <lineage>
        <taxon>Bacteria</taxon>
        <taxon>Pseudomonadati</taxon>
        <taxon>Pseudomonadota</taxon>
        <taxon>Gammaproteobacteria</taxon>
        <taxon>Pseudomonadales</taxon>
        <taxon>Pseudomonadaceae</taxon>
        <taxon>Pseudomonas</taxon>
    </lineage>
</organism>
<protein>
    <recommendedName>
        <fullName evidence="4">Phage tail protein</fullName>
    </recommendedName>
</protein>
<evidence type="ECO:0008006" key="4">
    <source>
        <dbReference type="Google" id="ProtNLM"/>
    </source>
</evidence>
<proteinExistence type="predicted"/>
<evidence type="ECO:0000313" key="3">
    <source>
        <dbReference type="Proteomes" id="UP000438196"/>
    </source>
</evidence>
<evidence type="ECO:0000313" key="2">
    <source>
        <dbReference type="EMBL" id="MUF07224.1"/>
    </source>
</evidence>
<feature type="region of interest" description="Disordered" evidence="1">
    <location>
        <begin position="1"/>
        <end position="20"/>
    </location>
</feature>
<evidence type="ECO:0000256" key="1">
    <source>
        <dbReference type="SAM" id="MobiDB-lite"/>
    </source>
</evidence>
<keyword evidence="3" id="KW-1185">Reference proteome</keyword>
<gene>
    <name evidence="2" type="ORF">GNF76_23000</name>
</gene>
<dbReference type="OrthoDB" id="9810174at2"/>
<dbReference type="Proteomes" id="UP000438196">
    <property type="component" value="Unassembled WGS sequence"/>
</dbReference>
<reference evidence="2 3" key="1">
    <citation type="submission" date="2019-11" db="EMBL/GenBank/DDBJ databases">
        <title>Pseudomonas karstica sp. nov. and Pseudomonas spelaei sp. nov. from karst caves.</title>
        <authorList>
            <person name="Zeman M."/>
        </authorList>
    </citation>
    <scope>NUCLEOTIDE SEQUENCE [LARGE SCALE GENOMIC DNA]</scope>
    <source>
        <strain evidence="2 3">CCM 7893</strain>
    </source>
</reference>
<dbReference type="AlphaFoldDB" id="A0A6I3WHB0"/>
<feature type="compositionally biased region" description="Low complexity" evidence="1">
    <location>
        <begin position="7"/>
        <end position="20"/>
    </location>
</feature>